<organism evidence="2 3">
    <name type="scientific">Ensete ventricosum</name>
    <name type="common">Abyssinian banana</name>
    <name type="synonym">Musa ensete</name>
    <dbReference type="NCBI Taxonomy" id="4639"/>
    <lineage>
        <taxon>Eukaryota</taxon>
        <taxon>Viridiplantae</taxon>
        <taxon>Streptophyta</taxon>
        <taxon>Embryophyta</taxon>
        <taxon>Tracheophyta</taxon>
        <taxon>Spermatophyta</taxon>
        <taxon>Magnoliopsida</taxon>
        <taxon>Liliopsida</taxon>
        <taxon>Zingiberales</taxon>
        <taxon>Musaceae</taxon>
        <taxon>Ensete</taxon>
    </lineage>
</organism>
<dbReference type="PANTHER" id="PTHR48191:SF2">
    <property type="entry name" value="PROTEIN HHL1, CHLOROPLASTIC"/>
    <property type="match status" value="1"/>
</dbReference>
<dbReference type="Proteomes" id="UP000287651">
    <property type="component" value="Unassembled WGS sequence"/>
</dbReference>
<evidence type="ECO:0000256" key="1">
    <source>
        <dbReference type="SAM" id="MobiDB-lite"/>
    </source>
</evidence>
<reference evidence="2 3" key="1">
    <citation type="journal article" date="2014" name="Agronomy (Basel)">
        <title>A Draft Genome Sequence for Ensete ventricosum, the Drought-Tolerant Tree Against Hunger.</title>
        <authorList>
            <person name="Harrison J."/>
            <person name="Moore K.A."/>
            <person name="Paszkiewicz K."/>
            <person name="Jones T."/>
            <person name="Grant M."/>
            <person name="Ambacheew D."/>
            <person name="Muzemil S."/>
            <person name="Studholme D.J."/>
        </authorList>
    </citation>
    <scope>NUCLEOTIDE SEQUENCE [LARGE SCALE GENOMIC DNA]</scope>
</reference>
<dbReference type="EMBL" id="AMZH03004378">
    <property type="protein sequence ID" value="RRT69337.1"/>
    <property type="molecule type" value="Genomic_DNA"/>
</dbReference>
<evidence type="ECO:0000313" key="3">
    <source>
        <dbReference type="Proteomes" id="UP000287651"/>
    </source>
</evidence>
<gene>
    <name evidence="2" type="ORF">B296_00020292</name>
</gene>
<evidence type="ECO:0000313" key="2">
    <source>
        <dbReference type="EMBL" id="RRT69337.1"/>
    </source>
</evidence>
<dbReference type="AlphaFoldDB" id="A0A426ZZB7"/>
<dbReference type="PANTHER" id="PTHR48191">
    <property type="entry name" value="PROTEIN HHL1 CHLOROPLASTIC"/>
    <property type="match status" value="1"/>
</dbReference>
<sequence length="151" mass="16888">MEVTMSMGSLVRLPTCNPKGALLQEDARFFLRGSPLASDKTGNKRQQRRRNLLVVEAKGKRGMMAGRQFQRPPPPRLPKIEDDGNPRFVVFIRTSNAYDVLIWLPTQEELKTVLDKVKDFFGNATSGAKESFGKLTSLGSLTDEESESQSE</sequence>
<feature type="region of interest" description="Disordered" evidence="1">
    <location>
        <begin position="125"/>
        <end position="151"/>
    </location>
</feature>
<dbReference type="InterPro" id="IPR045388">
    <property type="entry name" value="HHL1-like"/>
</dbReference>
<comment type="caution">
    <text evidence="2">The sequence shown here is derived from an EMBL/GenBank/DDBJ whole genome shotgun (WGS) entry which is preliminary data.</text>
</comment>
<feature type="compositionally biased region" description="Acidic residues" evidence="1">
    <location>
        <begin position="142"/>
        <end position="151"/>
    </location>
</feature>
<name>A0A426ZZB7_ENSVE</name>
<accession>A0A426ZZB7</accession>
<proteinExistence type="predicted"/>
<protein>
    <submittedName>
        <fullName evidence="2">Uncharacterized protein</fullName>
    </submittedName>
</protein>
<feature type="region of interest" description="Disordered" evidence="1">
    <location>
        <begin position="63"/>
        <end position="83"/>
    </location>
</feature>